<sequence>MGDGERRSGMEGVPVSAVQALSRDPLHGVTLQHLVEKLHAEYGWEELARRIPVRCFQSDPSVTSSLKFLRKTPWAREQVEEEFRRLTRREEGNPLTLALKRGDTAEFTRLLASGTMSQARVHGALGWALRHLPADDERLAGVLRPLLEGVEDVNHWPDHAPLPLLSLAIDRDADPAFVRDLLRRGADADDARFWPPLLHTTDVEGQAYRGKRRAPRTDVLDALLAAGADASRADARGNTALSIAHAYGLRAFVNKLNPPNTPPPSPSDL</sequence>
<dbReference type="RefSeq" id="WP_322474191.1">
    <property type="nucleotide sequence ID" value="NZ_JBHRZG010000006.1"/>
</dbReference>
<proteinExistence type="predicted"/>
<dbReference type="InterPro" id="IPR018668">
    <property type="entry name" value="DNA-binding_VF530-like"/>
</dbReference>
<dbReference type="InterPro" id="IPR036361">
    <property type="entry name" value="SAP_dom_sf"/>
</dbReference>
<comment type="caution">
    <text evidence="1">The sequence shown here is derived from an EMBL/GenBank/DDBJ whole genome shotgun (WGS) entry which is preliminary data.</text>
</comment>
<dbReference type="GO" id="GO:0003677">
    <property type="term" value="F:DNA binding"/>
    <property type="evidence" value="ECO:0007669"/>
    <property type="project" value="UniProtKB-KW"/>
</dbReference>
<dbReference type="Proteomes" id="UP001595803">
    <property type="component" value="Unassembled WGS sequence"/>
</dbReference>
<accession>A0ABV7Z5P8</accession>
<keyword evidence="2" id="KW-1185">Reference proteome</keyword>
<dbReference type="Gene3D" id="1.10.720.30">
    <property type="entry name" value="SAP domain"/>
    <property type="match status" value="1"/>
</dbReference>
<dbReference type="SUPFAM" id="SSF48403">
    <property type="entry name" value="Ankyrin repeat"/>
    <property type="match status" value="1"/>
</dbReference>
<name>A0ABV7Z5P8_9DEIO</name>
<evidence type="ECO:0000313" key="1">
    <source>
        <dbReference type="EMBL" id="MFC3832413.1"/>
    </source>
</evidence>
<reference evidence="2" key="1">
    <citation type="journal article" date="2019" name="Int. J. Syst. Evol. Microbiol.">
        <title>The Global Catalogue of Microorganisms (GCM) 10K type strain sequencing project: providing services to taxonomists for standard genome sequencing and annotation.</title>
        <authorList>
            <consortium name="The Broad Institute Genomics Platform"/>
            <consortium name="The Broad Institute Genome Sequencing Center for Infectious Disease"/>
            <person name="Wu L."/>
            <person name="Ma J."/>
        </authorList>
    </citation>
    <scope>NUCLEOTIDE SEQUENCE [LARGE SCALE GENOMIC DNA]</scope>
    <source>
        <strain evidence="2">CCTCC AB 2017081</strain>
    </source>
</reference>
<dbReference type="Gene3D" id="1.25.40.20">
    <property type="entry name" value="Ankyrin repeat-containing domain"/>
    <property type="match status" value="1"/>
</dbReference>
<gene>
    <name evidence="1" type="ORF">ACFOSB_06040</name>
</gene>
<dbReference type="InterPro" id="IPR036770">
    <property type="entry name" value="Ankyrin_rpt-contain_sf"/>
</dbReference>
<organism evidence="1 2">
    <name type="scientific">Deinococcus rufus</name>
    <dbReference type="NCBI Taxonomy" id="2136097"/>
    <lineage>
        <taxon>Bacteria</taxon>
        <taxon>Thermotogati</taxon>
        <taxon>Deinococcota</taxon>
        <taxon>Deinococci</taxon>
        <taxon>Deinococcales</taxon>
        <taxon>Deinococcaceae</taxon>
        <taxon>Deinococcus</taxon>
    </lineage>
</organism>
<evidence type="ECO:0000313" key="2">
    <source>
        <dbReference type="Proteomes" id="UP001595803"/>
    </source>
</evidence>
<protein>
    <submittedName>
        <fullName evidence="1">VF530 family DNA-binding protein</fullName>
    </submittedName>
</protein>
<keyword evidence="1" id="KW-0238">DNA-binding</keyword>
<dbReference type="Pfam" id="PF09905">
    <property type="entry name" value="VF530"/>
    <property type="match status" value="1"/>
</dbReference>
<dbReference type="EMBL" id="JBHRZG010000006">
    <property type="protein sequence ID" value="MFC3832413.1"/>
    <property type="molecule type" value="Genomic_DNA"/>
</dbReference>